<gene>
    <name evidence="3" type="ORF">METZ01_LOCUS74917</name>
</gene>
<dbReference type="GO" id="GO:0016810">
    <property type="term" value="F:hydrolase activity, acting on carbon-nitrogen (but not peptide) bonds"/>
    <property type="evidence" value="ECO:0007669"/>
    <property type="project" value="InterPro"/>
</dbReference>
<proteinExistence type="predicted"/>
<feature type="domain" description="Amidohydrolase-related" evidence="2">
    <location>
        <begin position="369"/>
        <end position="460"/>
    </location>
</feature>
<feature type="domain" description="Amidohydrolase-related" evidence="2">
    <location>
        <begin position="805"/>
        <end position="895"/>
    </location>
</feature>
<feature type="region of interest" description="Disordered" evidence="1">
    <location>
        <begin position="1118"/>
        <end position="1143"/>
    </location>
</feature>
<name>A0A381U6D2_9ZZZZ</name>
<reference evidence="3" key="1">
    <citation type="submission" date="2018-05" db="EMBL/GenBank/DDBJ databases">
        <authorList>
            <person name="Lanie J.A."/>
            <person name="Ng W.-L."/>
            <person name="Kazmierczak K.M."/>
            <person name="Andrzejewski T.M."/>
            <person name="Davidsen T.M."/>
            <person name="Wayne K.J."/>
            <person name="Tettelin H."/>
            <person name="Glass J.I."/>
            <person name="Rusch D."/>
            <person name="Podicherti R."/>
            <person name="Tsui H.-C.T."/>
            <person name="Winkler M.E."/>
        </authorList>
    </citation>
    <scope>NUCLEOTIDE SEQUENCE</scope>
</reference>
<dbReference type="InterPro" id="IPR006680">
    <property type="entry name" value="Amidohydro-rel"/>
</dbReference>
<dbReference type="InterPro" id="IPR011059">
    <property type="entry name" value="Metal-dep_hydrolase_composite"/>
</dbReference>
<protein>
    <recommendedName>
        <fullName evidence="2">Amidohydrolase-related domain-containing protein</fullName>
    </recommendedName>
</protein>
<dbReference type="CDD" id="cd01309">
    <property type="entry name" value="Met_dep_hydrolase_C"/>
    <property type="match status" value="1"/>
</dbReference>
<evidence type="ECO:0000256" key="1">
    <source>
        <dbReference type="SAM" id="MobiDB-lite"/>
    </source>
</evidence>
<feature type="non-terminal residue" evidence="3">
    <location>
        <position position="1"/>
    </location>
</feature>
<organism evidence="3">
    <name type="scientific">marine metagenome</name>
    <dbReference type="NCBI Taxonomy" id="408172"/>
    <lineage>
        <taxon>unclassified sequences</taxon>
        <taxon>metagenomes</taxon>
        <taxon>ecological metagenomes</taxon>
    </lineage>
</organism>
<dbReference type="Gene3D" id="3.20.20.140">
    <property type="entry name" value="Metal-dependent hydrolases"/>
    <property type="match status" value="3"/>
</dbReference>
<dbReference type="EMBL" id="UINC01005555">
    <property type="protein sequence ID" value="SVA22063.1"/>
    <property type="molecule type" value="Genomic_DNA"/>
</dbReference>
<sequence>VNQLRYNPTPFCPVQWPCWPLLEVLMVRRTACQLFAAIVLLALPFTVVETLADTARLEVPTYALVNARIVPVSSRPIQSGTLLLRDGKIAAIGQSVDPPPDAIVIDASGWTLYPGFIDAHSALGMPAPPVLPQNNAERARIIQARRRAGGVTPGLTPQLTALSVYEPDQVALLEARNTGITAAAIVPPFGVFKGQSAIITLREGPLTDQVVRGNWAQHLGFQRLRGEYPGTLMGVMASVRQHYLDAEWYGNAWNRYRSQPITTDRPSYNDTLQSLQSSVASAQPVVFTAWTENEILRALKLADELSLNVIISGAVEGWRVTDALRAADQPVLVSLDLRPRQGPVGFGGGTGTDPIENPTSEDLDDAKANAGRLYSAGVTVAFTAAGLDHSANYLENFRAAVDAGMSQDGALRALTITPAEILGVDGALGSLDVGKAANVVAIEGDLFDEHARVAAVWVDGTRYDGDLEMETRQNPDSNDDETGNAIEDIKSRAEFEQRAPIGPLGGEVPVTAVRHGTILTAVNDTISRGTVLIEDGKITAVGPDAQVSVPDGAREIDATGMWVTPGLLDAHSHMSIEGGGNEGADSVTPEVRIIDVINHRDESIFRALAGGVTTINVLHGSANVVGGQNAILKLRWGKSADELLFDDVTRGVKFALGENPKRSRPSTPGVDRRYPGTRMGVEFMLRKSFADAREYQTEWDEYEAARSRGTDVLAPRRDLRLEALSDIMAGKILVHAHSYRADEILMLLRVAEDFGFRIASLQHVLEGYKVADEIATHGAGASTFTDFWGYKMEAWDAIPYNMSIMYERGVTVSVNSDSDERVRRMYVEAAKAVKYGGVPEQEALKMITLNAANHFGIDDRVGSIEVGKDGDLAIFTAHPFSGNTRVQYTIIDGQVYFDRDQVETTEDALAELGLDTAEVGGEGDIQQNVEDSNDRIAQWTRPTLPPAVRAELMPPSYGDIAEPMLTADTIPIAIVGGRILTMTGAPIERGTIVVQGGRITAVGEEVRVPDNAQVIDATGMTVTPGMINAGTVIGLSEIGSIAATNDTSEIEEINSHIKASVAIHPDSEMIPIARANGVTTAIAAPQGGLIQGQSALIDMAGWTSPEVVARSPLAMHIDFPEREGGGGGPGGGGPGGGEQSQERVDAQLKTLADWMHRARAHASALAAGTVKPTEQTYTLDALVPVVLAELPVVLDVSSEEGILAALTFAESFQLKAIIASTRDVWKVVDEIAEAGVSVILGPIQAQPADGDPYDAVFVAAKLLHESGVPFAFRTGGASAARNLPDHAALSVAFGLPRDVAWHALTRGAADLLGVGDLYGSVEEGMIANLVVSEGDLLDIPAQVKHVLIRGQEVSLGTHHTRLWEQYSARPRPR</sequence>
<dbReference type="InterPro" id="IPR032466">
    <property type="entry name" value="Metal_Hydrolase"/>
</dbReference>
<dbReference type="PANTHER" id="PTHR43135">
    <property type="entry name" value="ALPHA-D-RIBOSE 1-METHYLPHOSPHONATE 5-TRIPHOSPHATE DIPHOSPHATASE"/>
    <property type="match status" value="1"/>
</dbReference>
<feature type="compositionally biased region" description="Gly residues" evidence="1">
    <location>
        <begin position="1125"/>
        <end position="1138"/>
    </location>
</feature>
<dbReference type="Gene3D" id="2.30.40.10">
    <property type="entry name" value="Urease, subunit C, domain 1"/>
    <property type="match status" value="1"/>
</dbReference>
<dbReference type="InterPro" id="IPR051781">
    <property type="entry name" value="Metallo-dep_Hydrolase"/>
</dbReference>
<evidence type="ECO:0000259" key="2">
    <source>
        <dbReference type="Pfam" id="PF01979"/>
    </source>
</evidence>
<dbReference type="PANTHER" id="PTHR43135:SF3">
    <property type="entry name" value="ALPHA-D-RIBOSE 1-METHYLPHOSPHONATE 5-TRIPHOSPHATE DIPHOSPHATASE"/>
    <property type="match status" value="1"/>
</dbReference>
<evidence type="ECO:0000313" key="3">
    <source>
        <dbReference type="EMBL" id="SVA22063.1"/>
    </source>
</evidence>
<accession>A0A381U6D2</accession>
<dbReference type="SUPFAM" id="SSF51556">
    <property type="entry name" value="Metallo-dependent hydrolases"/>
    <property type="match status" value="3"/>
</dbReference>
<dbReference type="SUPFAM" id="SSF51338">
    <property type="entry name" value="Composite domain of metallo-dependent hydrolases"/>
    <property type="match status" value="3"/>
</dbReference>
<dbReference type="Pfam" id="PF01979">
    <property type="entry name" value="Amidohydro_1"/>
    <property type="match status" value="2"/>
</dbReference>